<evidence type="ECO:0000313" key="3">
    <source>
        <dbReference type="EMBL" id="PHH58943.1"/>
    </source>
</evidence>
<dbReference type="SMART" id="SM00222">
    <property type="entry name" value="Sec7"/>
    <property type="match status" value="1"/>
</dbReference>
<dbReference type="Pfam" id="PF23325">
    <property type="entry name" value="TPR_28"/>
    <property type="match status" value="1"/>
</dbReference>
<sequence length="1616" mass="178040">MSGDCQSQQPGPSLSPPTCDRVPKREPQHEAPRMRYRNRPVAVAMDPVSLVISECISITSAVQKHGRASHSSVSAILGGSPNPLQFAPPGAMASSQARGSKRGMSLSPVSAEINSEATAAANNRWGLRGQRSKSMQDSPIVAGFSKLRHELASLTDIRSFDAPSLLAPFLLVIQTKGTPASITILALGALSKFLAYGFVCADSPRFALAMQSLSSAVTHCQFDVSDPSQGEVVLFMILHLMEDMMSGPGGDILSDESVCDMMSRGLAICSQPRFSPVLRRTAEASMVRMCQIIFEDIKHLQVQSDKADDDRDVAQCQRPVVPERISIDANSSSVDPEIAAPPPSITPSQEIHVDSKDPSPPSPGDEETESLDLRPYSLPSVRELFRVLVSLLDPNDRQHTDTMRVMALRILHVALEVAGPSIACHPALAAIAQDRLCCYIFQLMRSDNMAVLQESLMVAATLLATCRTVLKLQQELFLSYLVACLHPTVQIPREAGIDPSLYSGIPETPKLVKPPISQQASGRSTPVLVKDRQRLGLEGGARKPDARQAMVESIGVLSRIPTFIAELFVNYDCDPDRNDLCQDMIGLLSRNALPDSATWSTTSVPPLCLDALLRYIQFLAKRLEQAPVYETYPDAAQLREQRRRKKIIVKGTAKFNEKPKAGLGYLEAQGIIADATEHVEVAKFLKGTSRVSKSVLGDFLSKRGNEAILTAFMDQFDFTNKRIDEALRLLLETFRLPGEAPLIASIVECFADKYSAANSLDQVANKDAVFILTYAIIILNTDQHNPNLKSSRRMTFDDFSRNLRGQNDGKDFAVEYLESIFDSIKTNEIILPDEHDNKHAFDYGWKELLLKAESAEDLVVCNTNIYDADMFAATWRPIVSTLSYVFMSASDDTVFARIVTGFDECARAAAKFKNTEALDQIIYCLGYMSTLATATPFSTVLNTSVEAGDGNVMVSELAVKLGGDFRAQLATLVLFRVVTDSEALLRSGWKHVINIWRNLFLNALIPSYSSITGILPTKMPTIPLQTPSQVIDRATRSSETGFFSAFTSYISSYAADDPPEPSEEELESTLCTIDCVKSCNLKKVFANIANLDVMPAATLVQTLLDQMPEDDNSVVMSVRPDSTATSQLSGQSRSPLQYDPSTVYILEFATALAIRNAASLDAMGKQVIDTLQQVLRSPTSWHWITVSRATFYALVLLRDGYHQDVVNVPFLLHTISSLPRDVLTMSADTIAMGLATCTQETGPLRNEVMTSPDFWTILQVLAEREESAAIVFDIVDKGGSESPSAIIADNYELAVKLLSRFASAADALVAAGRGKDSCSAKEAETVESNRLMHASYRPWYQRAKQTVARACKAVGTLHGMTSRIPQLMQQSHLESSQAWSAYWLPILEALTMQCTNRCRDVRYLAFSAMQRSLLSPELTRTEAKEWTAIFGKVLFPLILRLLKPEVFSSDREGMSEMRVQSASLLCKVFLQYLVLLSEWDGMLDLWLKLIEILDRLMNSGQGDSLEEAVRENLKNAVLFLASSGYLVPPSRDSSRKKLWEETWKRIDRFMPELKSEVPFSAQEADLELTAGTNGEKLDDATKAGVERDDEEKTARSKQENAEMNKDDSHGGDIDAP</sequence>
<name>A0A2C5XU78_9HYPO</name>
<dbReference type="GO" id="GO:0005794">
    <property type="term" value="C:Golgi apparatus"/>
    <property type="evidence" value="ECO:0007669"/>
    <property type="project" value="UniProtKB-ARBA"/>
</dbReference>
<dbReference type="InterPro" id="IPR056604">
    <property type="entry name" value="GBF1-like_TPR"/>
</dbReference>
<evidence type="ECO:0000259" key="2">
    <source>
        <dbReference type="PROSITE" id="PS50190"/>
    </source>
</evidence>
<feature type="region of interest" description="Disordered" evidence="1">
    <location>
        <begin position="1564"/>
        <end position="1616"/>
    </location>
</feature>
<accession>A0A2C5XU78</accession>
<dbReference type="SUPFAM" id="SSF48425">
    <property type="entry name" value="Sec7 domain"/>
    <property type="match status" value="1"/>
</dbReference>
<feature type="region of interest" description="Disordered" evidence="1">
    <location>
        <begin position="1"/>
        <end position="37"/>
    </location>
</feature>
<dbReference type="GO" id="GO:0032012">
    <property type="term" value="P:regulation of ARF protein signal transduction"/>
    <property type="evidence" value="ECO:0007669"/>
    <property type="project" value="InterPro"/>
</dbReference>
<dbReference type="OrthoDB" id="10258608at2759"/>
<dbReference type="EMBL" id="NJET01000266">
    <property type="protein sequence ID" value="PHH58943.1"/>
    <property type="molecule type" value="Genomic_DNA"/>
</dbReference>
<dbReference type="GO" id="GO:0005085">
    <property type="term" value="F:guanyl-nucleotide exchange factor activity"/>
    <property type="evidence" value="ECO:0007669"/>
    <property type="project" value="InterPro"/>
</dbReference>
<dbReference type="PANTHER" id="PTHR10663">
    <property type="entry name" value="GUANYL-NUCLEOTIDE EXCHANGE FACTOR"/>
    <property type="match status" value="1"/>
</dbReference>
<evidence type="ECO:0000313" key="4">
    <source>
        <dbReference type="Proteomes" id="UP000226192"/>
    </source>
</evidence>
<comment type="caution">
    <text evidence="3">The sequence shown here is derived from an EMBL/GenBank/DDBJ whole genome shotgun (WGS) entry which is preliminary data.</text>
</comment>
<gene>
    <name evidence="3" type="ORF">CDD81_4072</name>
</gene>
<feature type="region of interest" description="Disordered" evidence="1">
    <location>
        <begin position="325"/>
        <end position="373"/>
    </location>
</feature>
<organism evidence="3 4">
    <name type="scientific">Ophiocordyceps australis</name>
    <dbReference type="NCBI Taxonomy" id="1399860"/>
    <lineage>
        <taxon>Eukaryota</taxon>
        <taxon>Fungi</taxon>
        <taxon>Dikarya</taxon>
        <taxon>Ascomycota</taxon>
        <taxon>Pezizomycotina</taxon>
        <taxon>Sordariomycetes</taxon>
        <taxon>Hypocreomycetidae</taxon>
        <taxon>Hypocreales</taxon>
        <taxon>Ophiocordycipitaceae</taxon>
        <taxon>Ophiocordyceps</taxon>
    </lineage>
</organism>
<dbReference type="STRING" id="1399860.A0A2C5XU78"/>
<dbReference type="Gene3D" id="1.10.220.20">
    <property type="match status" value="1"/>
</dbReference>
<evidence type="ECO:0000256" key="1">
    <source>
        <dbReference type="SAM" id="MobiDB-lite"/>
    </source>
</evidence>
<feature type="compositionally biased region" description="Basic and acidic residues" evidence="1">
    <location>
        <begin position="1575"/>
        <end position="1616"/>
    </location>
</feature>
<proteinExistence type="predicted"/>
<keyword evidence="4" id="KW-1185">Reference proteome</keyword>
<protein>
    <recommendedName>
        <fullName evidence="2">SEC7 domain-containing protein</fullName>
    </recommendedName>
</protein>
<dbReference type="PANTHER" id="PTHR10663:SF388">
    <property type="entry name" value="GOLGI-SPECIFIC BREFELDIN A-RESISTANCE GUANINE NUCLEOTIDE EXCHANGE FACTOR 1"/>
    <property type="match status" value="1"/>
</dbReference>
<dbReference type="Pfam" id="PF12783">
    <property type="entry name" value="Sec7-like_HUS"/>
    <property type="match status" value="1"/>
</dbReference>
<dbReference type="Gene3D" id="1.10.1000.11">
    <property type="entry name" value="Arf Nucleotide-binding Site Opener,domain 2"/>
    <property type="match status" value="1"/>
</dbReference>
<dbReference type="InterPro" id="IPR000904">
    <property type="entry name" value="Sec7_dom"/>
</dbReference>
<dbReference type="InterPro" id="IPR023394">
    <property type="entry name" value="Sec7_C_sf"/>
</dbReference>
<dbReference type="PROSITE" id="PS50190">
    <property type="entry name" value="SEC7"/>
    <property type="match status" value="1"/>
</dbReference>
<dbReference type="GO" id="GO:0016192">
    <property type="term" value="P:vesicle-mediated transport"/>
    <property type="evidence" value="ECO:0007669"/>
    <property type="project" value="UniProtKB-ARBA"/>
</dbReference>
<feature type="domain" description="SEC7" evidence="2">
    <location>
        <begin position="637"/>
        <end position="827"/>
    </location>
</feature>
<dbReference type="InterPro" id="IPR035999">
    <property type="entry name" value="Sec7_dom_sf"/>
</dbReference>
<reference evidence="3 4" key="1">
    <citation type="submission" date="2017-06" db="EMBL/GenBank/DDBJ databases">
        <title>Ant-infecting Ophiocordyceps genomes reveal a high diversity of potential behavioral manipulation genes and a possible major role for enterotoxins.</title>
        <authorList>
            <person name="De Bekker C."/>
            <person name="Evans H.C."/>
            <person name="Brachmann A."/>
            <person name="Hughes D.P."/>
        </authorList>
    </citation>
    <scope>NUCLEOTIDE SEQUENCE [LARGE SCALE GENOMIC DNA]</scope>
    <source>
        <strain evidence="3 4">Map64</strain>
    </source>
</reference>
<feature type="compositionally biased region" description="Basic and acidic residues" evidence="1">
    <location>
        <begin position="21"/>
        <end position="33"/>
    </location>
</feature>
<dbReference type="Pfam" id="PF01369">
    <property type="entry name" value="Sec7"/>
    <property type="match status" value="1"/>
</dbReference>
<dbReference type="CDD" id="cd00171">
    <property type="entry name" value="Sec7"/>
    <property type="match status" value="1"/>
</dbReference>
<feature type="compositionally biased region" description="Low complexity" evidence="1">
    <location>
        <begin position="1"/>
        <end position="12"/>
    </location>
</feature>
<dbReference type="Proteomes" id="UP000226192">
    <property type="component" value="Unassembled WGS sequence"/>
</dbReference>
<dbReference type="InterPro" id="IPR032691">
    <property type="entry name" value="Mon2/Sec7/BIG1-like_HUS"/>
</dbReference>